<evidence type="ECO:0000256" key="2">
    <source>
        <dbReference type="SAM" id="MobiDB-lite"/>
    </source>
</evidence>
<dbReference type="Pfam" id="PF03707">
    <property type="entry name" value="MHYT"/>
    <property type="match status" value="2"/>
</dbReference>
<dbReference type="PROSITE" id="PS50924">
    <property type="entry name" value="MHYT"/>
    <property type="match status" value="1"/>
</dbReference>
<feature type="transmembrane region" description="Helical" evidence="1">
    <location>
        <begin position="82"/>
        <end position="105"/>
    </location>
</feature>
<feature type="region of interest" description="Disordered" evidence="2">
    <location>
        <begin position="195"/>
        <end position="216"/>
    </location>
</feature>
<dbReference type="Proteomes" id="UP001500503">
    <property type="component" value="Unassembled WGS sequence"/>
</dbReference>
<protein>
    <recommendedName>
        <fullName evidence="3">MHYT domain-containing protein</fullName>
    </recommendedName>
</protein>
<sequence>MVVAHLNHFALGWFTPVLAYVVSVTGSLLGLLCTVRAQQFRRSGRHVRWLLIAAVAIGGTGIWLMHFSAMLGFGVTGSTVRYGIGFTLASAILAMVVVACGLFIVGYGEPSAPKMAAGGIFTGLGIAGMHYTAMAALRVRLDPSPTVVHGIDPVRFMVPVVVVAFIVLTVLLLAVITGPTAEDVEIRSRLFERPPTPPAFIDHAPRASGGQHRARP</sequence>
<feature type="domain" description="MHYT" evidence="3">
    <location>
        <begin position="11"/>
        <end position="204"/>
    </location>
</feature>
<keyword evidence="1" id="KW-1133">Transmembrane helix</keyword>
<dbReference type="PANTHER" id="PTHR35152">
    <property type="entry name" value="DOMAIN SIGNALLING PROTEIN, PUTATIVE (AFU_ORTHOLOGUE AFUA_5G11310)-RELATED"/>
    <property type="match status" value="1"/>
</dbReference>
<dbReference type="EMBL" id="BAABHF010000019">
    <property type="protein sequence ID" value="GAA4495230.1"/>
    <property type="molecule type" value="Genomic_DNA"/>
</dbReference>
<dbReference type="PANTHER" id="PTHR35152:SF1">
    <property type="entry name" value="DOMAIN SIGNALLING PROTEIN, PUTATIVE (AFU_ORTHOLOGUE AFUA_5G11310)-RELATED"/>
    <property type="match status" value="1"/>
</dbReference>
<evidence type="ECO:0000313" key="5">
    <source>
        <dbReference type="Proteomes" id="UP001500503"/>
    </source>
</evidence>
<feature type="transmembrane region" description="Helical" evidence="1">
    <location>
        <begin position="117"/>
        <end position="136"/>
    </location>
</feature>
<organism evidence="4 5">
    <name type="scientific">Actinoallomurus oryzae</name>
    <dbReference type="NCBI Taxonomy" id="502180"/>
    <lineage>
        <taxon>Bacteria</taxon>
        <taxon>Bacillati</taxon>
        <taxon>Actinomycetota</taxon>
        <taxon>Actinomycetes</taxon>
        <taxon>Streptosporangiales</taxon>
        <taxon>Thermomonosporaceae</taxon>
        <taxon>Actinoallomurus</taxon>
    </lineage>
</organism>
<feature type="transmembrane region" description="Helical" evidence="1">
    <location>
        <begin position="156"/>
        <end position="177"/>
    </location>
</feature>
<name>A0ABP8Q0D4_9ACTN</name>
<evidence type="ECO:0000259" key="3">
    <source>
        <dbReference type="PROSITE" id="PS50924"/>
    </source>
</evidence>
<accession>A0ABP8Q0D4</accession>
<gene>
    <name evidence="4" type="ORF">GCM10023191_035620</name>
</gene>
<feature type="transmembrane region" description="Helical" evidence="1">
    <location>
        <begin position="49"/>
        <end position="70"/>
    </location>
</feature>
<keyword evidence="1" id="KW-0812">Transmembrane</keyword>
<evidence type="ECO:0000256" key="1">
    <source>
        <dbReference type="PROSITE-ProRule" id="PRU00244"/>
    </source>
</evidence>
<proteinExistence type="predicted"/>
<dbReference type="InterPro" id="IPR005330">
    <property type="entry name" value="MHYT_dom"/>
</dbReference>
<evidence type="ECO:0000313" key="4">
    <source>
        <dbReference type="EMBL" id="GAA4495230.1"/>
    </source>
</evidence>
<keyword evidence="1" id="KW-0472">Membrane</keyword>
<keyword evidence="5" id="KW-1185">Reference proteome</keyword>
<comment type="caution">
    <text evidence="4">The sequence shown here is derived from an EMBL/GenBank/DDBJ whole genome shotgun (WGS) entry which is preliminary data.</text>
</comment>
<feature type="transmembrane region" description="Helical" evidence="1">
    <location>
        <begin position="17"/>
        <end position="37"/>
    </location>
</feature>
<reference evidence="5" key="1">
    <citation type="journal article" date="2019" name="Int. J. Syst. Evol. Microbiol.">
        <title>The Global Catalogue of Microorganisms (GCM) 10K type strain sequencing project: providing services to taxonomists for standard genome sequencing and annotation.</title>
        <authorList>
            <consortium name="The Broad Institute Genomics Platform"/>
            <consortium name="The Broad Institute Genome Sequencing Center for Infectious Disease"/>
            <person name="Wu L."/>
            <person name="Ma J."/>
        </authorList>
    </citation>
    <scope>NUCLEOTIDE SEQUENCE [LARGE SCALE GENOMIC DNA]</scope>
    <source>
        <strain evidence="5">JCM 17933</strain>
    </source>
</reference>
<comment type="caution">
    <text evidence="1">Lacks conserved residue(s) required for the propagation of feature annotation.</text>
</comment>